<evidence type="ECO:0000313" key="1">
    <source>
        <dbReference type="EMBL" id="GED58883.1"/>
    </source>
</evidence>
<protein>
    <submittedName>
        <fullName evidence="1">Uncharacterized protein</fullName>
    </submittedName>
</protein>
<sequence>MFPHSLLLPVHLASCSVEDLVAEGENLPGNLDNLGNLLDRQGEIDMT</sequence>
<dbReference type="EMBL" id="BJOL01000016">
    <property type="protein sequence ID" value="GED58883.1"/>
    <property type="molecule type" value="Genomic_DNA"/>
</dbReference>
<organism evidence="1 2">
    <name type="scientific">Brevibacillus formosus</name>
    <dbReference type="NCBI Taxonomy" id="54913"/>
    <lineage>
        <taxon>Bacteria</taxon>
        <taxon>Bacillati</taxon>
        <taxon>Bacillota</taxon>
        <taxon>Bacilli</taxon>
        <taxon>Bacillales</taxon>
        <taxon>Paenibacillaceae</taxon>
        <taxon>Brevibacillus</taxon>
    </lineage>
</organism>
<gene>
    <name evidence="1" type="ORF">BFO01nite_30150</name>
</gene>
<evidence type="ECO:0000313" key="2">
    <source>
        <dbReference type="Proteomes" id="UP000319498"/>
    </source>
</evidence>
<dbReference type="Proteomes" id="UP000319498">
    <property type="component" value="Unassembled WGS sequence"/>
</dbReference>
<comment type="caution">
    <text evidence="1">The sequence shown here is derived from an EMBL/GenBank/DDBJ whole genome shotgun (WGS) entry which is preliminary data.</text>
</comment>
<keyword evidence="2" id="KW-1185">Reference proteome</keyword>
<name>A0ABQ0TCN8_9BACL</name>
<proteinExistence type="predicted"/>
<reference evidence="1 2" key="1">
    <citation type="submission" date="2019-06" db="EMBL/GenBank/DDBJ databases">
        <title>Whole genome shotgun sequence of Brevibacillus formosus NBRC 15716.</title>
        <authorList>
            <person name="Hosoyama A."/>
            <person name="Uohara A."/>
            <person name="Ohji S."/>
            <person name="Ichikawa N."/>
        </authorList>
    </citation>
    <scope>NUCLEOTIDE SEQUENCE [LARGE SCALE GENOMIC DNA]</scope>
    <source>
        <strain evidence="1 2">NBRC 15716</strain>
    </source>
</reference>
<accession>A0ABQ0TCN8</accession>